<dbReference type="AlphaFoldDB" id="A0A6P8B7N8"/>
<evidence type="ECO:0000256" key="2">
    <source>
        <dbReference type="ARBA" id="ARBA00023002"/>
    </source>
</evidence>
<evidence type="ECO:0000313" key="4">
    <source>
        <dbReference type="RefSeq" id="XP_030983029.1"/>
    </source>
</evidence>
<dbReference type="GO" id="GO:0016491">
    <property type="term" value="F:oxidoreductase activity"/>
    <property type="evidence" value="ECO:0007669"/>
    <property type="project" value="UniProtKB-KW"/>
</dbReference>
<keyword evidence="2" id="KW-0560">Oxidoreductase</keyword>
<dbReference type="CDD" id="cd05233">
    <property type="entry name" value="SDR_c"/>
    <property type="match status" value="1"/>
</dbReference>
<comment type="similarity">
    <text evidence="1">Belongs to the short-chain dehydrogenases/reductases (SDR) family.</text>
</comment>
<dbReference type="Gene3D" id="3.40.50.720">
    <property type="entry name" value="NAD(P)-binding Rossmann-like Domain"/>
    <property type="match status" value="1"/>
</dbReference>
<dbReference type="PANTHER" id="PTHR24321">
    <property type="entry name" value="DEHYDROGENASES, SHORT CHAIN"/>
    <property type="match status" value="1"/>
</dbReference>
<accession>A0A6P8B7N8</accession>
<keyword evidence="3" id="KW-1185">Reference proteome</keyword>
<evidence type="ECO:0000313" key="3">
    <source>
        <dbReference type="Proteomes" id="UP000515153"/>
    </source>
</evidence>
<reference evidence="4" key="3">
    <citation type="submission" date="2025-08" db="UniProtKB">
        <authorList>
            <consortium name="RefSeq"/>
        </authorList>
    </citation>
    <scope>IDENTIFICATION</scope>
    <source>
        <strain evidence="4">NI907</strain>
    </source>
</reference>
<dbReference type="RefSeq" id="XP_030983029.1">
    <property type="nucleotide sequence ID" value="XM_031125494.1"/>
</dbReference>
<gene>
    <name evidence="4" type="ORF">PgNI_05463</name>
</gene>
<dbReference type="PRINTS" id="PR00081">
    <property type="entry name" value="GDHRDH"/>
</dbReference>
<evidence type="ECO:0000256" key="1">
    <source>
        <dbReference type="ARBA" id="ARBA00006484"/>
    </source>
</evidence>
<dbReference type="Pfam" id="PF13561">
    <property type="entry name" value="adh_short_C2"/>
    <property type="match status" value="1"/>
</dbReference>
<dbReference type="GeneID" id="41960403"/>
<dbReference type="Proteomes" id="UP000515153">
    <property type="component" value="Chromosome I"/>
</dbReference>
<reference evidence="3 4" key="1">
    <citation type="journal article" date="2019" name="Mol. Biol. Evol.">
        <title>Blast fungal genomes show frequent chromosomal changes, gene gains and losses, and effector gene turnover.</title>
        <authorList>
            <person name="Gomez Luciano L.B."/>
            <person name="Jason Tsai I."/>
            <person name="Chuma I."/>
            <person name="Tosa Y."/>
            <person name="Chen Y.H."/>
            <person name="Li J.Y."/>
            <person name="Li M.Y."/>
            <person name="Jade Lu M.Y."/>
            <person name="Nakayashiki H."/>
            <person name="Li W.H."/>
        </authorList>
    </citation>
    <scope>NUCLEOTIDE SEQUENCE [LARGE SCALE GENOMIC DNA]</scope>
    <source>
        <strain evidence="3 4">NI907</strain>
    </source>
</reference>
<reference evidence="4" key="2">
    <citation type="submission" date="2019-10" db="EMBL/GenBank/DDBJ databases">
        <authorList>
            <consortium name="NCBI Genome Project"/>
        </authorList>
    </citation>
    <scope>NUCLEOTIDE SEQUENCE</scope>
    <source>
        <strain evidence="4">NI907</strain>
    </source>
</reference>
<dbReference type="PROSITE" id="PS51257">
    <property type="entry name" value="PROKAR_LIPOPROTEIN"/>
    <property type="match status" value="1"/>
</dbReference>
<name>A0A6P8B7N8_PYRGI</name>
<proteinExistence type="inferred from homology"/>
<protein>
    <submittedName>
        <fullName evidence="4">Uncharacterized protein</fullName>
    </submittedName>
</protein>
<dbReference type="KEGG" id="pgri:PgNI_05463"/>
<organism evidence="3 4">
    <name type="scientific">Pyricularia grisea</name>
    <name type="common">Crabgrass-specific blast fungus</name>
    <name type="synonym">Magnaporthe grisea</name>
    <dbReference type="NCBI Taxonomy" id="148305"/>
    <lineage>
        <taxon>Eukaryota</taxon>
        <taxon>Fungi</taxon>
        <taxon>Dikarya</taxon>
        <taxon>Ascomycota</taxon>
        <taxon>Pezizomycotina</taxon>
        <taxon>Sordariomycetes</taxon>
        <taxon>Sordariomycetidae</taxon>
        <taxon>Magnaporthales</taxon>
        <taxon>Pyriculariaceae</taxon>
        <taxon>Pyricularia</taxon>
    </lineage>
</organism>
<dbReference type="InterPro" id="IPR036291">
    <property type="entry name" value="NAD(P)-bd_dom_sf"/>
</dbReference>
<sequence length="312" mass="32876">MFGWGQRNGIGQVVSAACGKDCKWDPESLLGILKLRGNVSQDMANGLGLKLVNMKSDLMEQTGQSHQPTDSTLPEKVYSITGGASGNGLATAKLLAREGAAAIWIADVQAELFDKARSELNETNNNTKIYLDRVDVGDSAQVHQWVQRMVSESGGIHGSANAAGIVDPVLPMGRRGTGSRPPYGRGVATHLSLRAMLKMEKVSNPAIVNVASIAALTTGMGGYAYGASKAACDYFNQSVAKDGFGRVLGINSVLPGPTLTPLSKDRATNGINGRRGTTPIYPEDVARTIVWLLSEHSFTVNGASVPVGQGRP</sequence>
<dbReference type="PANTHER" id="PTHR24321:SF8">
    <property type="entry name" value="ESTRADIOL 17-BETA-DEHYDROGENASE 8-RELATED"/>
    <property type="match status" value="1"/>
</dbReference>
<dbReference type="SUPFAM" id="SSF51735">
    <property type="entry name" value="NAD(P)-binding Rossmann-fold domains"/>
    <property type="match status" value="1"/>
</dbReference>
<dbReference type="InterPro" id="IPR002347">
    <property type="entry name" value="SDR_fam"/>
</dbReference>